<accession>A0A645BJT2</accession>
<organism evidence="1">
    <name type="scientific">bioreactor metagenome</name>
    <dbReference type="NCBI Taxonomy" id="1076179"/>
    <lineage>
        <taxon>unclassified sequences</taxon>
        <taxon>metagenomes</taxon>
        <taxon>ecological metagenomes</taxon>
    </lineage>
</organism>
<gene>
    <name evidence="1" type="ORF">SDC9_108889</name>
</gene>
<comment type="caution">
    <text evidence="1">The sequence shown here is derived from an EMBL/GenBank/DDBJ whole genome shotgun (WGS) entry which is preliminary data.</text>
</comment>
<reference evidence="1" key="1">
    <citation type="submission" date="2019-08" db="EMBL/GenBank/DDBJ databases">
        <authorList>
            <person name="Kucharzyk K."/>
            <person name="Murdoch R.W."/>
            <person name="Higgins S."/>
            <person name="Loffler F."/>
        </authorList>
    </citation>
    <scope>NUCLEOTIDE SEQUENCE</scope>
</reference>
<sequence>MLPLAKSKYIKLLAEEIENNGKAFLGIFDYKKLDDITINGNKIKIK</sequence>
<dbReference type="AlphaFoldDB" id="A0A645BJT2"/>
<evidence type="ECO:0000313" key="1">
    <source>
        <dbReference type="EMBL" id="MPM62024.1"/>
    </source>
</evidence>
<proteinExistence type="predicted"/>
<name>A0A645BJT2_9ZZZZ</name>
<protein>
    <submittedName>
        <fullName evidence="1">Uncharacterized protein</fullName>
    </submittedName>
</protein>
<dbReference type="EMBL" id="VSSQ01018651">
    <property type="protein sequence ID" value="MPM62024.1"/>
    <property type="molecule type" value="Genomic_DNA"/>
</dbReference>